<dbReference type="Gene3D" id="1.10.1410.30">
    <property type="entry name" value="CCA tRNA nucleotidyltransferase, domain 2"/>
    <property type="match status" value="1"/>
</dbReference>
<feature type="binding site" evidence="10">
    <location>
        <position position="171"/>
    </location>
    <ligand>
        <name>CTP</name>
        <dbReference type="ChEBI" id="CHEBI:37563"/>
    </ligand>
</feature>
<dbReference type="GO" id="GO:0000287">
    <property type="term" value="F:magnesium ion binding"/>
    <property type="evidence" value="ECO:0007669"/>
    <property type="project" value="UniProtKB-UniRule"/>
</dbReference>
<dbReference type="SUPFAM" id="SSF55003">
    <property type="entry name" value="PAP/Archaeal CCA-adding enzyme, C-terminal domain"/>
    <property type="match status" value="1"/>
</dbReference>
<dbReference type="EMBL" id="DTAU01000044">
    <property type="protein sequence ID" value="HFQ78505.1"/>
    <property type="molecule type" value="Genomic_DNA"/>
</dbReference>
<keyword evidence="3 10" id="KW-0548">Nucleotidyltransferase</keyword>
<feature type="binding site" evidence="10">
    <location>
        <position position="75"/>
    </location>
    <ligand>
        <name>Mg(2+)</name>
        <dbReference type="ChEBI" id="CHEBI:18420"/>
    </ligand>
</feature>
<dbReference type="Gene3D" id="3.30.460.10">
    <property type="entry name" value="Beta Polymerase, domain 2"/>
    <property type="match status" value="1"/>
</dbReference>
<dbReference type="Pfam" id="PF01909">
    <property type="entry name" value="NTP_transf_2"/>
    <property type="match status" value="1"/>
</dbReference>
<dbReference type="SUPFAM" id="SSF81301">
    <property type="entry name" value="Nucleotidyltransferase"/>
    <property type="match status" value="1"/>
</dbReference>
<organism evidence="14">
    <name type="scientific">Ignisphaera aggregans</name>
    <dbReference type="NCBI Taxonomy" id="334771"/>
    <lineage>
        <taxon>Archaea</taxon>
        <taxon>Thermoproteota</taxon>
        <taxon>Thermoprotei</taxon>
        <taxon>Desulfurococcales</taxon>
        <taxon>Desulfurococcaceae</taxon>
        <taxon>Ignisphaera</taxon>
    </lineage>
</organism>
<dbReference type="CDD" id="cd05400">
    <property type="entry name" value="NT_2-5OAS_ClassI-CCAase"/>
    <property type="match status" value="1"/>
</dbReference>
<dbReference type="GO" id="GO:0042245">
    <property type="term" value="P:RNA repair"/>
    <property type="evidence" value="ECO:0007669"/>
    <property type="project" value="UniProtKB-KW"/>
</dbReference>
<feature type="domain" description="tRNA nucleotidyltransferase substrate binding" evidence="12">
    <location>
        <begin position="165"/>
        <end position="282"/>
    </location>
</feature>
<sequence length="485" mass="56116">MMHDIIMPDVNSIIREVAEEIRPSDQERRRLMEIYERIKFILEICLSRCLDREMVVTLQGSLAKDTFLRGQSDIDVFLLFQPRSGTGYEWFKGVLVPAVIGCFRDYKYTLNYTSHPYVTLYVDDVEVNIVPAFRIESPSKIVSAVDRTPFHTEYVRNRLSMEQRDEVRVLKYFLKQWSLYGAEASTKGFSGYLVELLVIAYGTFLNLLKSCTSWRAYRTCIDIENHYRTQGECLKRFRNDVLVVVDPVDSNRNAASALSLKNFALFKLLARLFIESPSRMFFRASEIEVCSGVPAEDVVRIHLESYRSCLYGLEFDVVKPIPDVVWGQLNRLRKTIANTLRSQGIGESVRVDSWINRALTKAITVVEVIFCNKRYALHRGPYAYDTHNALEFLVKNKSTGMVSWIDDDGRLYTFRMIDTNIEKIIMDTVSRSSPTSLRPTKLLDLGNRETLQIVDPDFKKWLKEFLEGSSIKKIMRLLEDLDLNS</sequence>
<keyword evidence="6 10" id="KW-0692">RNA repair</keyword>
<dbReference type="AlphaFoldDB" id="A0A7J3MZL9"/>
<feature type="domain" description="Polymerase nucleotidyl transferase" evidence="11">
    <location>
        <begin position="55"/>
        <end position="151"/>
    </location>
</feature>
<reference evidence="14" key="1">
    <citation type="journal article" date="2020" name="mSystems">
        <title>Genome- and Community-Level Interaction Insights into Carbon Utilization and Element Cycling Functions of Hydrothermarchaeota in Hydrothermal Sediment.</title>
        <authorList>
            <person name="Zhou Z."/>
            <person name="Liu Y."/>
            <person name="Xu W."/>
            <person name="Pan J."/>
            <person name="Luo Z.H."/>
            <person name="Li M."/>
        </authorList>
    </citation>
    <scope>NUCLEOTIDE SEQUENCE [LARGE SCALE GENOMIC DNA]</scope>
    <source>
        <strain evidence="13">SpSt-629</strain>
        <strain evidence="14">SpSt-688</strain>
    </source>
</reference>
<feature type="binding site" evidence="10">
    <location>
        <position position="64"/>
    </location>
    <ligand>
        <name>ATP</name>
        <dbReference type="ChEBI" id="CHEBI:30616"/>
    </ligand>
</feature>
<comment type="subunit">
    <text evidence="10">Homodimer.</text>
</comment>
<name>A0A7J3MZL9_9CREN</name>
<dbReference type="InterPro" id="IPR043519">
    <property type="entry name" value="NT_sf"/>
</dbReference>
<feature type="binding site" evidence="10">
    <location>
        <position position="180"/>
    </location>
    <ligand>
        <name>CTP</name>
        <dbReference type="ChEBI" id="CHEBI:37563"/>
    </ligand>
</feature>
<evidence type="ECO:0000313" key="14">
    <source>
        <dbReference type="EMBL" id="HGT98900.1"/>
    </source>
</evidence>
<comment type="function">
    <text evidence="10">Catalyzes the addition and repair of the essential 3'-terminal CCA sequence in tRNAs without using a nucleic acid template. Adds these three nucleotides in the order of C, C, and A to the tRNA nucleotide-73, using CTP and ATP as substrates and producing inorganic pyrophosphate. tRNA 3'-terminal CCA addition is required both for tRNA processing and repair. Also involved in tRNA surveillance by mediating tandem CCA addition to generate a CCACCA at the 3' terminus of unstable tRNAs. While stable tRNAs receive only 3'-terminal CCA, unstable tRNAs are marked with CCACCA and rapidly degraded.</text>
</comment>
<dbReference type="InterPro" id="IPR011068">
    <property type="entry name" value="NuclTrfase_I-like_C"/>
</dbReference>
<feature type="binding site" evidence="10">
    <location>
        <position position="171"/>
    </location>
    <ligand>
        <name>ATP</name>
        <dbReference type="ChEBI" id="CHEBI:30616"/>
    </ligand>
</feature>
<dbReference type="GO" id="GO:0004810">
    <property type="term" value="F:CCA tRNA nucleotidyltransferase activity"/>
    <property type="evidence" value="ECO:0007669"/>
    <property type="project" value="UniProtKB-UniRule"/>
</dbReference>
<keyword evidence="5 10" id="KW-0547">Nucleotide-binding</keyword>
<dbReference type="Pfam" id="PF09249">
    <property type="entry name" value="tRNA_NucTransf2"/>
    <property type="match status" value="1"/>
</dbReference>
<dbReference type="InterPro" id="IPR015329">
    <property type="entry name" value="tRNA_NucTransf2"/>
</dbReference>
<evidence type="ECO:0000256" key="3">
    <source>
        <dbReference type="ARBA" id="ARBA00022695"/>
    </source>
</evidence>
<evidence type="ECO:0000256" key="8">
    <source>
        <dbReference type="ARBA" id="ARBA00022842"/>
    </source>
</evidence>
<keyword evidence="9 10" id="KW-0694">RNA-binding</keyword>
<proteinExistence type="inferred from homology"/>
<dbReference type="GO" id="GO:0000049">
    <property type="term" value="F:tRNA binding"/>
    <property type="evidence" value="ECO:0007669"/>
    <property type="project" value="UniProtKB-UniRule"/>
</dbReference>
<keyword evidence="4 10" id="KW-0479">Metal-binding</keyword>
<evidence type="ECO:0000259" key="12">
    <source>
        <dbReference type="Pfam" id="PF09249"/>
    </source>
</evidence>
<feature type="binding site" evidence="10">
    <location>
        <position position="73"/>
    </location>
    <ligand>
        <name>Mg(2+)</name>
        <dbReference type="ChEBI" id="CHEBI:18420"/>
    </ligand>
</feature>
<dbReference type="Gene3D" id="3.30.70.590">
    <property type="entry name" value="Poly(A) polymerase predicted RNA binding domain"/>
    <property type="match status" value="1"/>
</dbReference>
<evidence type="ECO:0000256" key="10">
    <source>
        <dbReference type="HAMAP-Rule" id="MF_01264"/>
    </source>
</evidence>
<keyword evidence="8 10" id="KW-0460">Magnesium</keyword>
<dbReference type="GO" id="GO:0001680">
    <property type="term" value="P:tRNA 3'-terminal CCA addition"/>
    <property type="evidence" value="ECO:0007669"/>
    <property type="project" value="UniProtKB-UniRule"/>
</dbReference>
<accession>A0A7J3MZL9</accession>
<dbReference type="NCBIfam" id="TIGR03671">
    <property type="entry name" value="cca_archaeal"/>
    <property type="match status" value="1"/>
</dbReference>
<dbReference type="EMBL" id="DTDH01000159">
    <property type="protein sequence ID" value="HGT98900.1"/>
    <property type="molecule type" value="Genomic_DNA"/>
</dbReference>
<keyword evidence="7 10" id="KW-0067">ATP-binding</keyword>
<gene>
    <name evidence="10 14" type="primary">cca</name>
    <name evidence="13" type="ORF">ENT99_02225</name>
    <name evidence="14" type="ORF">ENU64_05675</name>
</gene>
<dbReference type="PANTHER" id="PTHR39643">
    <property type="entry name" value="CCA-ADDING ENZYME"/>
    <property type="match status" value="1"/>
</dbReference>
<evidence type="ECO:0000313" key="13">
    <source>
        <dbReference type="EMBL" id="HFQ78505.1"/>
    </source>
</evidence>
<comment type="caution">
    <text evidence="14">The sequence shown here is derived from an EMBL/GenBank/DDBJ whole genome shotgun (WGS) entry which is preliminary data.</text>
</comment>
<evidence type="ECO:0000256" key="5">
    <source>
        <dbReference type="ARBA" id="ARBA00022741"/>
    </source>
</evidence>
<dbReference type="HAMAP" id="MF_01264">
    <property type="entry name" value="CCA_arch"/>
    <property type="match status" value="1"/>
</dbReference>
<evidence type="ECO:0000256" key="9">
    <source>
        <dbReference type="ARBA" id="ARBA00022884"/>
    </source>
</evidence>
<feature type="binding site" evidence="10">
    <location>
        <position position="61"/>
    </location>
    <ligand>
        <name>ATP</name>
        <dbReference type="ChEBI" id="CHEBI:30616"/>
    </ligand>
</feature>
<dbReference type="InterPro" id="IPR006116">
    <property type="entry name" value="NT_2-5OAS_ClassI-CCAase"/>
</dbReference>
<evidence type="ECO:0000259" key="11">
    <source>
        <dbReference type="Pfam" id="PF01909"/>
    </source>
</evidence>
<feature type="binding site" evidence="10">
    <location>
        <position position="64"/>
    </location>
    <ligand>
        <name>CTP</name>
        <dbReference type="ChEBI" id="CHEBI:37563"/>
    </ligand>
</feature>
<keyword evidence="1 10" id="KW-0808">Transferase</keyword>
<dbReference type="PANTHER" id="PTHR39643:SF1">
    <property type="entry name" value="CCA-ADDING ENZYME"/>
    <property type="match status" value="1"/>
</dbReference>
<evidence type="ECO:0000256" key="2">
    <source>
        <dbReference type="ARBA" id="ARBA00022694"/>
    </source>
</evidence>
<comment type="caution">
    <text evidence="10">Lacks conserved residue(s) required for the propagation of feature annotation.</text>
</comment>
<comment type="catalytic activity">
    <reaction evidence="10">
        <text>a tRNA precursor + 2 CTP + ATP = a tRNA with a 3' CCA end + 3 diphosphate</text>
        <dbReference type="Rhea" id="RHEA:14433"/>
        <dbReference type="Rhea" id="RHEA-COMP:10465"/>
        <dbReference type="Rhea" id="RHEA-COMP:10468"/>
        <dbReference type="ChEBI" id="CHEBI:30616"/>
        <dbReference type="ChEBI" id="CHEBI:33019"/>
        <dbReference type="ChEBI" id="CHEBI:37563"/>
        <dbReference type="ChEBI" id="CHEBI:74896"/>
        <dbReference type="ChEBI" id="CHEBI:83071"/>
        <dbReference type="EC" id="2.7.7.72"/>
    </reaction>
</comment>
<comment type="cofactor">
    <cofactor evidence="10">
        <name>Mg(2+)</name>
        <dbReference type="ChEBI" id="CHEBI:18420"/>
    </cofactor>
</comment>
<feature type="binding site" evidence="10">
    <location>
        <position position="180"/>
    </location>
    <ligand>
        <name>ATP</name>
        <dbReference type="ChEBI" id="CHEBI:30616"/>
    </ligand>
</feature>
<keyword evidence="2 10" id="KW-0819">tRNA processing</keyword>
<evidence type="ECO:0000256" key="1">
    <source>
        <dbReference type="ARBA" id="ARBA00022679"/>
    </source>
</evidence>
<dbReference type="GO" id="GO:0005524">
    <property type="term" value="F:ATP binding"/>
    <property type="evidence" value="ECO:0007669"/>
    <property type="project" value="UniProtKB-UniRule"/>
</dbReference>
<feature type="binding site" evidence="10">
    <location>
        <position position="61"/>
    </location>
    <ligand>
        <name>CTP</name>
        <dbReference type="ChEBI" id="CHEBI:37563"/>
    </ligand>
</feature>
<feature type="binding site" evidence="10">
    <location>
        <position position="151"/>
    </location>
    <ligand>
        <name>CTP</name>
        <dbReference type="ChEBI" id="CHEBI:37563"/>
    </ligand>
</feature>
<dbReference type="InterPro" id="IPR008229">
    <property type="entry name" value="CCA-adding_arc"/>
</dbReference>
<comment type="similarity">
    <text evidence="10">Belongs to the tRNA nucleotidyltransferase/poly(A) polymerase family. Archaeal CCA-adding enzyme subfamily.</text>
</comment>
<dbReference type="InterPro" id="IPR002934">
    <property type="entry name" value="Polymerase_NTP_transf_dom"/>
</dbReference>
<dbReference type="SUPFAM" id="SSF81631">
    <property type="entry name" value="PAP/OAS1 substrate-binding domain"/>
    <property type="match status" value="1"/>
</dbReference>
<evidence type="ECO:0000256" key="7">
    <source>
        <dbReference type="ARBA" id="ARBA00022840"/>
    </source>
</evidence>
<dbReference type="EC" id="2.7.7.72" evidence="10"/>
<dbReference type="PIRSF" id="PIRSF005335">
    <property type="entry name" value="CCA_arch"/>
    <property type="match status" value="1"/>
</dbReference>
<protein>
    <recommendedName>
        <fullName evidence="10">CCA-adding enzyme</fullName>
        <ecNumber evidence="10">2.7.7.72</ecNumber>
    </recommendedName>
    <alternativeName>
        <fullName evidence="10">CCA tRNA nucleotidyltransferase</fullName>
    </alternativeName>
    <alternativeName>
        <fullName evidence="10">tRNA CCA-pyrophosphorylase</fullName>
    </alternativeName>
    <alternativeName>
        <fullName evidence="10">tRNA adenylyl-/cytidylyl- transferase</fullName>
    </alternativeName>
    <alternativeName>
        <fullName evidence="10">tRNA nucleotidyltransferase</fullName>
    </alternativeName>
    <alternativeName>
        <fullName evidence="10">tRNA-NT</fullName>
    </alternativeName>
</protein>
<comment type="miscellaneous">
    <text evidence="10">A single active site specifically recognizes both ATP and CTP and is responsible for their addition.</text>
</comment>
<dbReference type="InterPro" id="IPR042090">
    <property type="entry name" value="CCA_tRNA_nucleotrans_2"/>
</dbReference>
<comment type="catalytic activity">
    <reaction evidence="10">
        <text>a tRNA with a 3' CCA end + 2 CTP + ATP = a tRNA with a 3' CCACCA end + 3 diphosphate</text>
        <dbReference type="Rhea" id="RHEA:76235"/>
        <dbReference type="Rhea" id="RHEA-COMP:10468"/>
        <dbReference type="Rhea" id="RHEA-COMP:18655"/>
        <dbReference type="ChEBI" id="CHEBI:30616"/>
        <dbReference type="ChEBI" id="CHEBI:33019"/>
        <dbReference type="ChEBI" id="CHEBI:37563"/>
        <dbReference type="ChEBI" id="CHEBI:83071"/>
        <dbReference type="ChEBI" id="CHEBI:195187"/>
    </reaction>
</comment>
<evidence type="ECO:0000256" key="4">
    <source>
        <dbReference type="ARBA" id="ARBA00022723"/>
    </source>
</evidence>
<evidence type="ECO:0000256" key="6">
    <source>
        <dbReference type="ARBA" id="ARBA00022800"/>
    </source>
</evidence>
<feature type="binding site" evidence="10">
    <location>
        <position position="151"/>
    </location>
    <ligand>
        <name>ATP</name>
        <dbReference type="ChEBI" id="CHEBI:30616"/>
    </ligand>
</feature>